<name>A3BCR1_ORYSJ</name>
<dbReference type="Gene3D" id="3.40.50.1000">
    <property type="entry name" value="HAD superfamily/HAD-like"/>
    <property type="match status" value="1"/>
</dbReference>
<proteinExistence type="predicted"/>
<dbReference type="AlphaFoldDB" id="A3BCR1"/>
<organism evidence="2">
    <name type="scientific">Oryza sativa subsp. japonica</name>
    <name type="common">Rice</name>
    <dbReference type="NCBI Taxonomy" id="39947"/>
    <lineage>
        <taxon>Eukaryota</taxon>
        <taxon>Viridiplantae</taxon>
        <taxon>Streptophyta</taxon>
        <taxon>Embryophyta</taxon>
        <taxon>Tracheophyta</taxon>
        <taxon>Spermatophyta</taxon>
        <taxon>Magnoliopsida</taxon>
        <taxon>Liliopsida</taxon>
        <taxon>Poales</taxon>
        <taxon>Poaceae</taxon>
        <taxon>BOP clade</taxon>
        <taxon>Oryzoideae</taxon>
        <taxon>Oryzeae</taxon>
        <taxon>Oryzinae</taxon>
        <taxon>Oryza</taxon>
        <taxon>Oryza sativa</taxon>
    </lineage>
</organism>
<dbReference type="InterPro" id="IPR036412">
    <property type="entry name" value="HAD-like_sf"/>
</dbReference>
<dbReference type="PANTHER" id="PTHR31284:SF10">
    <property type="entry name" value="ACID PHOSPHATASE-LIKE PROTEIN"/>
    <property type="match status" value="1"/>
</dbReference>
<dbReference type="Proteomes" id="UP000007752">
    <property type="component" value="Chromosome 6"/>
</dbReference>
<reference evidence="2" key="2">
    <citation type="submission" date="2008-12" db="EMBL/GenBank/DDBJ databases">
        <title>Improved gene annotation of the rice (Oryza sativa) genomes.</title>
        <authorList>
            <person name="Wang J."/>
            <person name="Li R."/>
            <person name="Fan W."/>
            <person name="Huang Q."/>
            <person name="Zhang J."/>
            <person name="Zhou Y."/>
            <person name="Hu Y."/>
            <person name="Zi S."/>
            <person name="Li J."/>
            <person name="Ni P."/>
            <person name="Zheng H."/>
            <person name="Zhang Y."/>
            <person name="Zhao M."/>
            <person name="Hao Q."/>
            <person name="McDermott J."/>
            <person name="Samudrala R."/>
            <person name="Kristiansen K."/>
            <person name="Wong G.K.-S."/>
        </authorList>
    </citation>
    <scope>NUCLEOTIDE SEQUENCE</scope>
</reference>
<reference evidence="2" key="1">
    <citation type="journal article" date="2005" name="PLoS Biol.">
        <title>The genomes of Oryza sativa: a history of duplications.</title>
        <authorList>
            <person name="Yu J."/>
            <person name="Wang J."/>
            <person name="Lin W."/>
            <person name="Li S."/>
            <person name="Li H."/>
            <person name="Zhou J."/>
            <person name="Ni P."/>
            <person name="Dong W."/>
            <person name="Hu S."/>
            <person name="Zeng C."/>
            <person name="Zhang J."/>
            <person name="Zhang Y."/>
            <person name="Li R."/>
            <person name="Xu Z."/>
            <person name="Li S."/>
            <person name="Li X."/>
            <person name="Zheng H."/>
            <person name="Cong L."/>
            <person name="Lin L."/>
            <person name="Yin J."/>
            <person name="Geng J."/>
            <person name="Li G."/>
            <person name="Shi J."/>
            <person name="Liu J."/>
            <person name="Lv H."/>
            <person name="Li J."/>
            <person name="Wang J."/>
            <person name="Deng Y."/>
            <person name="Ran L."/>
            <person name="Shi X."/>
            <person name="Wang X."/>
            <person name="Wu Q."/>
            <person name="Li C."/>
            <person name="Ren X."/>
            <person name="Wang J."/>
            <person name="Wang X."/>
            <person name="Li D."/>
            <person name="Liu D."/>
            <person name="Zhang X."/>
            <person name="Ji Z."/>
            <person name="Zhao W."/>
            <person name="Sun Y."/>
            <person name="Zhang Z."/>
            <person name="Bao J."/>
            <person name="Han Y."/>
            <person name="Dong L."/>
            <person name="Ji J."/>
            <person name="Chen P."/>
            <person name="Wu S."/>
            <person name="Liu J."/>
            <person name="Xiao Y."/>
            <person name="Bu D."/>
            <person name="Tan J."/>
            <person name="Yang L."/>
            <person name="Ye C."/>
            <person name="Zhang J."/>
            <person name="Xu J."/>
            <person name="Zhou Y."/>
            <person name="Yu Y."/>
            <person name="Zhang B."/>
            <person name="Zhuang S."/>
            <person name="Wei H."/>
            <person name="Liu B."/>
            <person name="Lei M."/>
            <person name="Yu H."/>
            <person name="Li Y."/>
            <person name="Xu H."/>
            <person name="Wei S."/>
            <person name="He X."/>
            <person name="Fang L."/>
            <person name="Zhang Z."/>
            <person name="Zhang Y."/>
            <person name="Huang X."/>
            <person name="Su Z."/>
            <person name="Tong W."/>
            <person name="Li J."/>
            <person name="Tong Z."/>
            <person name="Li S."/>
            <person name="Ye J."/>
            <person name="Wang L."/>
            <person name="Fang L."/>
            <person name="Lei T."/>
            <person name="Chen C."/>
            <person name="Chen H."/>
            <person name="Xu Z."/>
            <person name="Li H."/>
            <person name="Huang H."/>
            <person name="Zhang F."/>
            <person name="Xu H."/>
            <person name="Li N."/>
            <person name="Zhao C."/>
            <person name="Li S."/>
            <person name="Dong L."/>
            <person name="Huang Y."/>
            <person name="Li L."/>
            <person name="Xi Y."/>
            <person name="Qi Q."/>
            <person name="Li W."/>
            <person name="Zhang B."/>
            <person name="Hu W."/>
            <person name="Zhang Y."/>
            <person name="Tian X."/>
            <person name="Jiao Y."/>
            <person name="Liang X."/>
            <person name="Jin J."/>
            <person name="Gao L."/>
            <person name="Zheng W."/>
            <person name="Hao B."/>
            <person name="Liu S."/>
            <person name="Wang W."/>
            <person name="Yuan L."/>
            <person name="Cao M."/>
            <person name="McDermott J."/>
            <person name="Samudrala R."/>
            <person name="Wang J."/>
            <person name="Wong G.K."/>
            <person name="Yang H."/>
        </authorList>
    </citation>
    <scope>NUCLEOTIDE SEQUENCE [LARGE SCALE GENOMIC DNA]</scope>
</reference>
<accession>A3BCR1</accession>
<dbReference type="SUPFAM" id="SSF56784">
    <property type="entry name" value="HAD-like"/>
    <property type="match status" value="1"/>
</dbReference>
<dbReference type="InterPro" id="IPR005519">
    <property type="entry name" value="Acid_phosphat_B-like"/>
</dbReference>
<evidence type="ECO:0000256" key="1">
    <source>
        <dbReference type="ARBA" id="ARBA00022729"/>
    </source>
</evidence>
<evidence type="ECO:0008006" key="3">
    <source>
        <dbReference type="Google" id="ProtNLM"/>
    </source>
</evidence>
<sequence>MAMILRTSKCDNKVARQLDDEVVWHEEARCKGDVVTLRQRAGEVKRPHGDDDEEATQRRARCWAFHTLGPMRSPADNIRSLPLLCSSAGRMDLGPRSLEFNETSFDEWVDVAKAPALPASLKLYNELQGLGIHIILLTGRSEFQRNATQVNLLFAGYHSWEKLILRQSPDIGKTAVQYKSERRAALEAEGFKILGNSGDQWSDLLGLPMATRSFKLPNPMYFIS</sequence>
<evidence type="ECO:0000313" key="2">
    <source>
        <dbReference type="EMBL" id="EAZ37350.1"/>
    </source>
</evidence>
<dbReference type="PANTHER" id="PTHR31284">
    <property type="entry name" value="ACID PHOSPHATASE-LIKE PROTEIN"/>
    <property type="match status" value="1"/>
</dbReference>
<dbReference type="CDD" id="cd07535">
    <property type="entry name" value="HAD_VSP"/>
    <property type="match status" value="1"/>
</dbReference>
<dbReference type="Pfam" id="PF03767">
    <property type="entry name" value="Acid_phosphat_B"/>
    <property type="match status" value="1"/>
</dbReference>
<dbReference type="InterPro" id="IPR023214">
    <property type="entry name" value="HAD_sf"/>
</dbReference>
<gene>
    <name evidence="2" type="ORF">OsJ_21690</name>
</gene>
<protein>
    <recommendedName>
        <fullName evidence="3">Acid phosphatase</fullName>
    </recommendedName>
</protein>
<dbReference type="EMBL" id="CM000143">
    <property type="protein sequence ID" value="EAZ37350.1"/>
    <property type="molecule type" value="Genomic_DNA"/>
</dbReference>
<keyword evidence="1" id="KW-0732">Signal</keyword>